<keyword evidence="1" id="KW-1133">Transmembrane helix</keyword>
<dbReference type="Proteomes" id="UP000759131">
    <property type="component" value="Unassembled WGS sequence"/>
</dbReference>
<dbReference type="OrthoDB" id="6514068at2759"/>
<sequence length="129" mass="14114">MEEIYIIKLKGLPASSQESLRDNKASFYYRKDLTGEALLGFGLMHALIGATLIVLTVINLLRVVLTSPPLLGSGLWCGAIFVVTGLMAVITAHKRKTDISKSKIQVKIFFVLSIVTSLLTITYLILMAC</sequence>
<gene>
    <name evidence="2" type="ORF">OSB1V03_LOCUS13709</name>
</gene>
<name>A0A7R9L1Y5_9ACAR</name>
<evidence type="ECO:0000313" key="3">
    <source>
        <dbReference type="Proteomes" id="UP000759131"/>
    </source>
</evidence>
<keyword evidence="3" id="KW-1185">Reference proteome</keyword>
<dbReference type="EMBL" id="CAJPIZ010012520">
    <property type="protein sequence ID" value="CAG2113742.1"/>
    <property type="molecule type" value="Genomic_DNA"/>
</dbReference>
<organism evidence="2">
    <name type="scientific">Medioppia subpectinata</name>
    <dbReference type="NCBI Taxonomy" id="1979941"/>
    <lineage>
        <taxon>Eukaryota</taxon>
        <taxon>Metazoa</taxon>
        <taxon>Ecdysozoa</taxon>
        <taxon>Arthropoda</taxon>
        <taxon>Chelicerata</taxon>
        <taxon>Arachnida</taxon>
        <taxon>Acari</taxon>
        <taxon>Acariformes</taxon>
        <taxon>Sarcoptiformes</taxon>
        <taxon>Oribatida</taxon>
        <taxon>Brachypylina</taxon>
        <taxon>Oppioidea</taxon>
        <taxon>Oppiidae</taxon>
        <taxon>Medioppia</taxon>
    </lineage>
</organism>
<keyword evidence="1" id="KW-0472">Membrane</keyword>
<evidence type="ECO:0000313" key="2">
    <source>
        <dbReference type="EMBL" id="CAD7633312.1"/>
    </source>
</evidence>
<feature type="transmembrane region" description="Helical" evidence="1">
    <location>
        <begin position="104"/>
        <end position="126"/>
    </location>
</feature>
<feature type="non-terminal residue" evidence="2">
    <location>
        <position position="129"/>
    </location>
</feature>
<evidence type="ECO:0000256" key="1">
    <source>
        <dbReference type="SAM" id="Phobius"/>
    </source>
</evidence>
<accession>A0A7R9L1Y5</accession>
<feature type="transmembrane region" description="Helical" evidence="1">
    <location>
        <begin position="73"/>
        <end position="92"/>
    </location>
</feature>
<feature type="transmembrane region" description="Helical" evidence="1">
    <location>
        <begin position="37"/>
        <end position="61"/>
    </location>
</feature>
<dbReference type="AlphaFoldDB" id="A0A7R9L1Y5"/>
<dbReference type="EMBL" id="OC867095">
    <property type="protein sequence ID" value="CAD7633312.1"/>
    <property type="molecule type" value="Genomic_DNA"/>
</dbReference>
<reference evidence="2" key="1">
    <citation type="submission" date="2020-11" db="EMBL/GenBank/DDBJ databases">
        <authorList>
            <person name="Tran Van P."/>
        </authorList>
    </citation>
    <scope>NUCLEOTIDE SEQUENCE</scope>
</reference>
<protein>
    <submittedName>
        <fullName evidence="2">Uncharacterized protein</fullName>
    </submittedName>
</protein>
<proteinExistence type="predicted"/>
<keyword evidence="1" id="KW-0812">Transmembrane</keyword>